<evidence type="ECO:0000256" key="2">
    <source>
        <dbReference type="ARBA" id="ARBA00022448"/>
    </source>
</evidence>
<keyword evidence="2" id="KW-0813">Transport</keyword>
<dbReference type="CDD" id="cd17325">
    <property type="entry name" value="MFS_MdtG_SLC18_like"/>
    <property type="match status" value="1"/>
</dbReference>
<feature type="transmembrane region" description="Helical" evidence="6">
    <location>
        <begin position="209"/>
        <end position="227"/>
    </location>
</feature>
<feature type="transmembrane region" description="Helical" evidence="6">
    <location>
        <begin position="52"/>
        <end position="70"/>
    </location>
</feature>
<dbReference type="InterPro" id="IPR020846">
    <property type="entry name" value="MFS_dom"/>
</dbReference>
<keyword evidence="5 6" id="KW-0472">Membrane</keyword>
<feature type="transmembrane region" description="Helical" evidence="6">
    <location>
        <begin position="167"/>
        <end position="188"/>
    </location>
</feature>
<evidence type="ECO:0000256" key="1">
    <source>
        <dbReference type="ARBA" id="ARBA00004141"/>
    </source>
</evidence>
<evidence type="ECO:0000256" key="6">
    <source>
        <dbReference type="SAM" id="Phobius"/>
    </source>
</evidence>
<dbReference type="Proteomes" id="UP001165089">
    <property type="component" value="Unassembled WGS sequence"/>
</dbReference>
<keyword evidence="4 6" id="KW-1133">Transmembrane helix</keyword>
<feature type="transmembrane region" description="Helical" evidence="6">
    <location>
        <begin position="334"/>
        <end position="356"/>
    </location>
</feature>
<feature type="transmembrane region" description="Helical" evidence="6">
    <location>
        <begin position="239"/>
        <end position="264"/>
    </location>
</feature>
<feature type="domain" description="Major facilitator superfamily (MFS) profile" evidence="7">
    <location>
        <begin position="11"/>
        <end position="388"/>
    </location>
</feature>
<proteinExistence type="predicted"/>
<dbReference type="PRINTS" id="PR01035">
    <property type="entry name" value="TCRTETA"/>
</dbReference>
<accession>A0ABQ5Q688</accession>
<feature type="transmembrane region" description="Helical" evidence="6">
    <location>
        <begin position="82"/>
        <end position="103"/>
    </location>
</feature>
<dbReference type="InterPro" id="IPR050930">
    <property type="entry name" value="MFS_Vesicular_Transporter"/>
</dbReference>
<dbReference type="InterPro" id="IPR036259">
    <property type="entry name" value="MFS_trans_sf"/>
</dbReference>
<keyword evidence="9" id="KW-1185">Reference proteome</keyword>
<evidence type="ECO:0000313" key="8">
    <source>
        <dbReference type="EMBL" id="GLH70212.1"/>
    </source>
</evidence>
<dbReference type="PANTHER" id="PTHR23506">
    <property type="entry name" value="GH10249P"/>
    <property type="match status" value="1"/>
</dbReference>
<sequence length="388" mass="40230">MMGGMPRFRPKTLALAVTALAFHVDTLLYYLLVPLLPAYARELRLNQMEVGILFGSYAVALLLATVPLAVLTDRFGRRRPMLWGLAGLGVTTLVFAFSHQFWLLVLARTLQGVAGAATWLPGMALLADHFPSGERGRAMGTAFAAANLGVLAGPPLSGFLAQQAGPSAPFLLGAVLVALDAAGRAFLLPEVAAAPGPRLPFRQLLANPVVRLFSGAMTLGSGLWALLESMLPLDMDRRLGLSATGIGLCFAAAALSHTFTSPLMGRLSDRAGRLPVLRIGLVLAALLLPLPALLPKAWMVVGAMMALGATASFLMSPCSPAVADQVERLGSQSFASAFSILNLAYAVGMMVGPLAGGALVEGLGLPMALGVSGLGFGAFLLATRGFSG</sequence>
<dbReference type="InterPro" id="IPR001958">
    <property type="entry name" value="Tet-R_TetA/multi-R_MdtG-like"/>
</dbReference>
<dbReference type="Gene3D" id="1.20.1250.20">
    <property type="entry name" value="MFS general substrate transporter like domains"/>
    <property type="match status" value="2"/>
</dbReference>
<evidence type="ECO:0000256" key="4">
    <source>
        <dbReference type="ARBA" id="ARBA00022989"/>
    </source>
</evidence>
<dbReference type="PANTHER" id="PTHR23506:SF23">
    <property type="entry name" value="GH10249P"/>
    <property type="match status" value="1"/>
</dbReference>
<keyword evidence="3 6" id="KW-0812">Transmembrane</keyword>
<dbReference type="SUPFAM" id="SSF103473">
    <property type="entry name" value="MFS general substrate transporter"/>
    <property type="match status" value="1"/>
</dbReference>
<dbReference type="PROSITE" id="PS50850">
    <property type="entry name" value="MFS"/>
    <property type="match status" value="1"/>
</dbReference>
<evidence type="ECO:0000256" key="5">
    <source>
        <dbReference type="ARBA" id="ARBA00023136"/>
    </source>
</evidence>
<gene>
    <name evidence="8" type="ORF">GETHPA_17450</name>
</gene>
<protein>
    <submittedName>
        <fullName evidence="8">Tetracycline efflux MFS transporter Tet(A)</fullName>
    </submittedName>
</protein>
<organism evidence="8 9">
    <name type="scientific">Geothrix rubra</name>
    <dbReference type="NCBI Taxonomy" id="2927977"/>
    <lineage>
        <taxon>Bacteria</taxon>
        <taxon>Pseudomonadati</taxon>
        <taxon>Acidobacteriota</taxon>
        <taxon>Holophagae</taxon>
        <taxon>Holophagales</taxon>
        <taxon>Holophagaceae</taxon>
        <taxon>Geothrix</taxon>
    </lineage>
</organism>
<name>A0ABQ5Q688_9BACT</name>
<comment type="subcellular location">
    <subcellularLocation>
        <location evidence="1">Membrane</location>
        <topology evidence="1">Multi-pass membrane protein</topology>
    </subcellularLocation>
</comment>
<feature type="transmembrane region" description="Helical" evidence="6">
    <location>
        <begin position="276"/>
        <end position="294"/>
    </location>
</feature>
<evidence type="ECO:0000259" key="7">
    <source>
        <dbReference type="PROSITE" id="PS50850"/>
    </source>
</evidence>
<evidence type="ECO:0000313" key="9">
    <source>
        <dbReference type="Proteomes" id="UP001165089"/>
    </source>
</evidence>
<feature type="transmembrane region" description="Helical" evidence="6">
    <location>
        <begin position="12"/>
        <end position="32"/>
    </location>
</feature>
<feature type="transmembrane region" description="Helical" evidence="6">
    <location>
        <begin position="139"/>
        <end position="161"/>
    </location>
</feature>
<dbReference type="InterPro" id="IPR011701">
    <property type="entry name" value="MFS"/>
</dbReference>
<reference evidence="8 9" key="1">
    <citation type="journal article" date="2023" name="Antonie Van Leeuwenhoek">
        <title>Mesoterricola silvestris gen. nov., sp. nov., Mesoterricola sediminis sp. nov., Geothrix oryzae sp. nov., Geothrix edaphica sp. nov., Geothrix rubra sp. nov., and Geothrix limicola sp. nov., six novel members of Acidobacteriota isolated from soils.</title>
        <authorList>
            <person name="Itoh H."/>
            <person name="Sugisawa Y."/>
            <person name="Mise K."/>
            <person name="Xu Z."/>
            <person name="Kuniyasu M."/>
            <person name="Ushijima N."/>
            <person name="Kawano K."/>
            <person name="Kobayashi E."/>
            <person name="Shiratori Y."/>
            <person name="Masuda Y."/>
            <person name="Senoo K."/>
        </authorList>
    </citation>
    <scope>NUCLEOTIDE SEQUENCE [LARGE SCALE GENOMIC DNA]</scope>
    <source>
        <strain evidence="8 9">Red803</strain>
    </source>
</reference>
<dbReference type="Pfam" id="PF07690">
    <property type="entry name" value="MFS_1"/>
    <property type="match status" value="1"/>
</dbReference>
<dbReference type="EMBL" id="BSDD01000003">
    <property type="protein sequence ID" value="GLH70212.1"/>
    <property type="molecule type" value="Genomic_DNA"/>
</dbReference>
<comment type="caution">
    <text evidence="8">The sequence shown here is derived from an EMBL/GenBank/DDBJ whole genome shotgun (WGS) entry which is preliminary data.</text>
</comment>
<evidence type="ECO:0000256" key="3">
    <source>
        <dbReference type="ARBA" id="ARBA00022692"/>
    </source>
</evidence>
<feature type="transmembrane region" description="Helical" evidence="6">
    <location>
        <begin position="362"/>
        <end position="382"/>
    </location>
</feature>